<reference evidence="7 8" key="1">
    <citation type="submission" date="2024-04" db="EMBL/GenBank/DDBJ databases">
        <title>Isolation of an actinomycete strain from pig manure.</title>
        <authorList>
            <person name="Gong T."/>
            <person name="Yu Z."/>
            <person name="An M."/>
            <person name="Wei C."/>
            <person name="Yang W."/>
            <person name="Liu L."/>
        </authorList>
    </citation>
    <scope>NUCLEOTIDE SEQUENCE [LARGE SCALE GENOMIC DNA]</scope>
    <source>
        <strain evidence="7 8">ZF39</strain>
    </source>
</reference>
<dbReference type="InterPro" id="IPR003439">
    <property type="entry name" value="ABC_transporter-like_ATP-bd"/>
</dbReference>
<evidence type="ECO:0000256" key="1">
    <source>
        <dbReference type="ARBA" id="ARBA00005417"/>
    </source>
</evidence>
<evidence type="ECO:0000256" key="3">
    <source>
        <dbReference type="ARBA" id="ARBA00022741"/>
    </source>
</evidence>
<keyword evidence="8" id="KW-1185">Reference proteome</keyword>
<protein>
    <submittedName>
        <fullName evidence="7">ATP-binding cassette domain-containing protein</fullName>
    </submittedName>
</protein>
<dbReference type="PROSITE" id="PS50893">
    <property type="entry name" value="ABC_TRANSPORTER_2"/>
    <property type="match status" value="1"/>
</dbReference>
<dbReference type="RefSeq" id="WP_425308587.1">
    <property type="nucleotide sequence ID" value="NZ_CP154795.1"/>
</dbReference>
<dbReference type="InterPro" id="IPR027417">
    <property type="entry name" value="P-loop_NTPase"/>
</dbReference>
<evidence type="ECO:0000256" key="2">
    <source>
        <dbReference type="ARBA" id="ARBA00022448"/>
    </source>
</evidence>
<dbReference type="SUPFAM" id="SSF52540">
    <property type="entry name" value="P-loop containing nucleoside triphosphate hydrolases"/>
    <property type="match status" value="1"/>
</dbReference>
<dbReference type="Proteomes" id="UP001442841">
    <property type="component" value="Chromosome"/>
</dbReference>
<dbReference type="Pfam" id="PF00005">
    <property type="entry name" value="ABC_tran"/>
    <property type="match status" value="1"/>
</dbReference>
<evidence type="ECO:0000259" key="6">
    <source>
        <dbReference type="PROSITE" id="PS50893"/>
    </source>
</evidence>
<dbReference type="GO" id="GO:0005524">
    <property type="term" value="F:ATP binding"/>
    <property type="evidence" value="ECO:0007669"/>
    <property type="project" value="UniProtKB-KW"/>
</dbReference>
<organism evidence="7 8">
    <name type="scientific">Ammonicoccus fulvus</name>
    <dbReference type="NCBI Taxonomy" id="3138240"/>
    <lineage>
        <taxon>Bacteria</taxon>
        <taxon>Bacillati</taxon>
        <taxon>Actinomycetota</taxon>
        <taxon>Actinomycetes</taxon>
        <taxon>Propionibacteriales</taxon>
        <taxon>Propionibacteriaceae</taxon>
        <taxon>Ammonicoccus</taxon>
    </lineage>
</organism>
<keyword evidence="2" id="KW-0813">Transport</keyword>
<dbReference type="PANTHER" id="PTHR42734:SF17">
    <property type="entry name" value="METAL TRANSPORT SYSTEM ATP-BINDING PROTEIN TM_0124-RELATED"/>
    <property type="match status" value="1"/>
</dbReference>
<proteinExistence type="inferred from homology"/>
<feature type="domain" description="ABC transporter" evidence="6">
    <location>
        <begin position="20"/>
        <end position="252"/>
    </location>
</feature>
<evidence type="ECO:0000313" key="8">
    <source>
        <dbReference type="Proteomes" id="UP001442841"/>
    </source>
</evidence>
<dbReference type="InterPro" id="IPR003593">
    <property type="entry name" value="AAA+_ATPase"/>
</dbReference>
<evidence type="ECO:0000256" key="5">
    <source>
        <dbReference type="SAM" id="MobiDB-lite"/>
    </source>
</evidence>
<evidence type="ECO:0000256" key="4">
    <source>
        <dbReference type="ARBA" id="ARBA00022840"/>
    </source>
</evidence>
<name>A0ABZ3FQV7_9ACTN</name>
<dbReference type="InterPro" id="IPR017871">
    <property type="entry name" value="ABC_transporter-like_CS"/>
</dbReference>
<sequence>MQLSNPSPTPDPTAPRDSVIAVRDVEVTLGATTALAGVSTTIHAGEAVALLGANGSGKSTMLRALLKLVAHKGSVDLFGVPQSRFRAWHRIGYVPQYADPALQRATVREVVSTGRLAHRRPFTLPSRAERRLVNDLIEQVGLAGREGWELAELSGGQQQRARIARALATGPELLALDEPLAGLDMASQEGLAALLRRLKSGGMAMLVVLHEMGPLGGLMDRALVLDHGHLVHDGPPLAEGGVTALSAALPLHDHCDHPDHHHSHGDHAHHENEHHGHNEHGHGEHAPDSPGLLPGLIDGLGDRR</sequence>
<feature type="region of interest" description="Disordered" evidence="5">
    <location>
        <begin position="253"/>
        <end position="304"/>
    </location>
</feature>
<dbReference type="InterPro" id="IPR050153">
    <property type="entry name" value="Metal_Ion_Import_ABC"/>
</dbReference>
<evidence type="ECO:0000313" key="7">
    <source>
        <dbReference type="EMBL" id="XAN07135.1"/>
    </source>
</evidence>
<accession>A0ABZ3FQV7</accession>
<feature type="compositionally biased region" description="Low complexity" evidence="5">
    <location>
        <begin position="288"/>
        <end position="304"/>
    </location>
</feature>
<keyword evidence="4 7" id="KW-0067">ATP-binding</keyword>
<dbReference type="PROSITE" id="PS00211">
    <property type="entry name" value="ABC_TRANSPORTER_1"/>
    <property type="match status" value="1"/>
</dbReference>
<dbReference type="PANTHER" id="PTHR42734">
    <property type="entry name" value="METAL TRANSPORT SYSTEM ATP-BINDING PROTEIN TM_0124-RELATED"/>
    <property type="match status" value="1"/>
</dbReference>
<dbReference type="Gene3D" id="3.40.50.300">
    <property type="entry name" value="P-loop containing nucleotide triphosphate hydrolases"/>
    <property type="match status" value="1"/>
</dbReference>
<keyword evidence="3" id="KW-0547">Nucleotide-binding</keyword>
<dbReference type="SMART" id="SM00382">
    <property type="entry name" value="AAA"/>
    <property type="match status" value="1"/>
</dbReference>
<gene>
    <name evidence="7" type="ORF">AADG42_07450</name>
</gene>
<comment type="similarity">
    <text evidence="1">Belongs to the ABC transporter superfamily.</text>
</comment>
<feature type="compositionally biased region" description="Basic and acidic residues" evidence="5">
    <location>
        <begin position="253"/>
        <end position="287"/>
    </location>
</feature>
<dbReference type="EMBL" id="CP154795">
    <property type="protein sequence ID" value="XAN07135.1"/>
    <property type="molecule type" value="Genomic_DNA"/>
</dbReference>